<organism evidence="2 3">
    <name type="scientific">Spirosoma sordidisoli</name>
    <dbReference type="NCBI Taxonomy" id="2502893"/>
    <lineage>
        <taxon>Bacteria</taxon>
        <taxon>Pseudomonadati</taxon>
        <taxon>Bacteroidota</taxon>
        <taxon>Cytophagia</taxon>
        <taxon>Cytophagales</taxon>
        <taxon>Cytophagaceae</taxon>
        <taxon>Spirosoma</taxon>
    </lineage>
</organism>
<comment type="caution">
    <text evidence="2">The sequence shown here is derived from an EMBL/GenBank/DDBJ whole genome shotgun (WGS) entry which is preliminary data.</text>
</comment>
<proteinExistence type="predicted"/>
<evidence type="ECO:0000313" key="2">
    <source>
        <dbReference type="EMBL" id="RYC71939.1"/>
    </source>
</evidence>
<feature type="domain" description="BioF2-like acetyltransferase" evidence="1">
    <location>
        <begin position="159"/>
        <end position="283"/>
    </location>
</feature>
<sequence>MPYRIELDADLHAPTRWPYAEDGFFFNTPEHVRQQHPGTGRTVLAVNTRTGRAEARCTFFVDGNQARSPAAAPFGSVEFTDTLPDTALGDFLDTLLAVVSASGVSRFRLVNYPHDYAPRQAQQLTEQLTRRGFGIVSTTASYLLPITDDPFDTRIDASERRRLQKCRNAGFRFEHWPNPDIDRVTAFLVSTRQQQGYALSLPPEQLGQLLRTFPNQFLVFVVSDTGAVAALTIAVRVRADILYSFLPASSPDYHTFSPMVLLIDGLVGYCRQQQIRLLDLGVSLDGDHQPKPSLSRFKRRLGAQESPRLTFEKQF</sequence>
<keyword evidence="3" id="KW-1185">Reference proteome</keyword>
<dbReference type="Pfam" id="PF13480">
    <property type="entry name" value="Acetyltransf_6"/>
    <property type="match status" value="1"/>
</dbReference>
<dbReference type="GO" id="GO:0016740">
    <property type="term" value="F:transferase activity"/>
    <property type="evidence" value="ECO:0007669"/>
    <property type="project" value="UniProtKB-KW"/>
</dbReference>
<dbReference type="RefSeq" id="WP_129600961.1">
    <property type="nucleotide sequence ID" value="NZ_SBLB01000001.1"/>
</dbReference>
<protein>
    <submittedName>
        <fullName evidence="2">GNAT family N-acetyltransferase</fullName>
    </submittedName>
</protein>
<dbReference type="InterPro" id="IPR016181">
    <property type="entry name" value="Acyl_CoA_acyltransferase"/>
</dbReference>
<name>A0A4Q2UXY8_9BACT</name>
<dbReference type="EMBL" id="SBLB01000001">
    <property type="protein sequence ID" value="RYC71939.1"/>
    <property type="molecule type" value="Genomic_DNA"/>
</dbReference>
<evidence type="ECO:0000259" key="1">
    <source>
        <dbReference type="Pfam" id="PF13480"/>
    </source>
</evidence>
<reference evidence="2 3" key="1">
    <citation type="submission" date="2019-01" db="EMBL/GenBank/DDBJ databases">
        <title>Spirosoma flava sp. nov., a propanil-degrading bacterium isolated from herbicide-contaminated soil.</title>
        <authorList>
            <person name="Zhang L."/>
            <person name="Jiang J.-D."/>
        </authorList>
    </citation>
    <scope>NUCLEOTIDE SEQUENCE [LARGE SCALE GENOMIC DNA]</scope>
    <source>
        <strain evidence="2 3">TY50</strain>
    </source>
</reference>
<keyword evidence="2" id="KW-0808">Transferase</keyword>
<gene>
    <name evidence="2" type="ORF">EQG79_07395</name>
</gene>
<dbReference type="AlphaFoldDB" id="A0A4Q2UXY8"/>
<dbReference type="SUPFAM" id="SSF55729">
    <property type="entry name" value="Acyl-CoA N-acyltransferases (Nat)"/>
    <property type="match status" value="1"/>
</dbReference>
<dbReference type="Proteomes" id="UP000290407">
    <property type="component" value="Unassembled WGS sequence"/>
</dbReference>
<dbReference type="InterPro" id="IPR038740">
    <property type="entry name" value="BioF2-like_GNAT_dom"/>
</dbReference>
<dbReference type="Gene3D" id="3.40.630.30">
    <property type="match status" value="1"/>
</dbReference>
<evidence type="ECO:0000313" key="3">
    <source>
        <dbReference type="Proteomes" id="UP000290407"/>
    </source>
</evidence>
<accession>A0A4Q2UXY8</accession>